<organism evidence="2 3">
    <name type="scientific">Nonlabens dokdonensis</name>
    <dbReference type="NCBI Taxonomy" id="328515"/>
    <lineage>
        <taxon>Bacteria</taxon>
        <taxon>Pseudomonadati</taxon>
        <taxon>Bacteroidota</taxon>
        <taxon>Flavobacteriia</taxon>
        <taxon>Flavobacteriales</taxon>
        <taxon>Flavobacteriaceae</taxon>
        <taxon>Nonlabens</taxon>
    </lineage>
</organism>
<dbReference type="AlphaFoldDB" id="A0A1Z8AX32"/>
<reference evidence="3" key="1">
    <citation type="journal article" date="2017" name="Proc. Natl. Acad. Sci. U.S.A.">
        <title>Simulation of Deepwater Horizon oil plume reveals substrate specialization within a complex community of hydrocarbon-degraders.</title>
        <authorList>
            <person name="Hu P."/>
            <person name="Dubinsky E.A."/>
            <person name="Probst A.J."/>
            <person name="Wang J."/>
            <person name="Sieber C.M.K."/>
            <person name="Tom L.M."/>
            <person name="Gardinali P."/>
            <person name="Banfield J.F."/>
            <person name="Atlas R.M."/>
            <person name="Andersen G.L."/>
        </authorList>
    </citation>
    <scope>NUCLEOTIDE SEQUENCE [LARGE SCALE GENOMIC DNA]</scope>
</reference>
<dbReference type="RefSeq" id="WP_303686745.1">
    <property type="nucleotide sequence ID" value="NZ_CAJXYO010000033.1"/>
</dbReference>
<sequence length="134" mass="15109">MKKIIVFLIVLFIIIAIAGYFYLYQDHRDVSTTDAVNSFKSSNLVEIFQDADQENDKLISDQVILVSGIATRSSSGSVTLDNKIFIELDSKNYKTSNYVINKNQSYTIKGRCLGYDDLLDEVKIDQAVIITDNP</sequence>
<name>A0A1Z8AX32_9FLAO</name>
<evidence type="ECO:0008006" key="4">
    <source>
        <dbReference type="Google" id="ProtNLM"/>
    </source>
</evidence>
<keyword evidence="1" id="KW-1133">Transmembrane helix</keyword>
<dbReference type="Pfam" id="PF12869">
    <property type="entry name" value="tRNA_anti-like"/>
    <property type="match status" value="1"/>
</dbReference>
<dbReference type="EMBL" id="MAAX01000113">
    <property type="protein sequence ID" value="OUS14891.1"/>
    <property type="molecule type" value="Genomic_DNA"/>
</dbReference>
<proteinExistence type="predicted"/>
<evidence type="ECO:0000313" key="3">
    <source>
        <dbReference type="Proteomes" id="UP000196102"/>
    </source>
</evidence>
<comment type="caution">
    <text evidence="2">The sequence shown here is derived from an EMBL/GenBank/DDBJ whole genome shotgun (WGS) entry which is preliminary data.</text>
</comment>
<evidence type="ECO:0000313" key="2">
    <source>
        <dbReference type="EMBL" id="OUS14891.1"/>
    </source>
</evidence>
<keyword evidence="1" id="KW-0472">Membrane</keyword>
<keyword evidence="1" id="KW-0812">Transmembrane</keyword>
<feature type="transmembrane region" description="Helical" evidence="1">
    <location>
        <begin position="5"/>
        <end position="24"/>
    </location>
</feature>
<gene>
    <name evidence="2" type="ORF">A9Q93_07250</name>
</gene>
<dbReference type="Proteomes" id="UP000196102">
    <property type="component" value="Unassembled WGS sequence"/>
</dbReference>
<accession>A0A1Z8AX32</accession>
<protein>
    <recommendedName>
        <fullName evidence="4">tRNA_anti-like</fullName>
    </recommendedName>
</protein>
<evidence type="ECO:0000256" key="1">
    <source>
        <dbReference type="SAM" id="Phobius"/>
    </source>
</evidence>
<dbReference type="InterPro" id="IPR024422">
    <property type="entry name" value="Protein_unknown_function_OB"/>
</dbReference>